<comment type="caution">
    <text evidence="2">The sequence shown here is derived from an EMBL/GenBank/DDBJ whole genome shotgun (WGS) entry which is preliminary data.</text>
</comment>
<dbReference type="Proteomes" id="UP000730481">
    <property type="component" value="Unassembled WGS sequence"/>
</dbReference>
<reference evidence="2" key="1">
    <citation type="journal article" date="2017" name="Mycologia">
        <title>Fusarium algeriense, sp. nov., a novel toxigenic crown rot pathogen of durum wheat from Algeria is nested in the Fusarium burgessii species complex.</title>
        <authorList>
            <person name="Laraba I."/>
            <person name="Keddad A."/>
            <person name="Boureghda H."/>
            <person name="Abdallah N."/>
            <person name="Vaughan M.M."/>
            <person name="Proctor R.H."/>
            <person name="Busman M."/>
            <person name="O'Donnell K."/>
        </authorList>
    </citation>
    <scope>NUCLEOTIDE SEQUENCE</scope>
    <source>
        <strain evidence="2">NRRL 25174</strain>
    </source>
</reference>
<dbReference type="OrthoDB" id="3508416at2759"/>
<evidence type="ECO:0000256" key="1">
    <source>
        <dbReference type="SAM" id="MobiDB-lite"/>
    </source>
</evidence>
<name>A0A9P5ASD9_9HYPO</name>
<reference evidence="2" key="2">
    <citation type="submission" date="2020-02" db="EMBL/GenBank/DDBJ databases">
        <title>Identification and distribution of gene clusters putatively required for synthesis of sphingolipid metabolism inhibitors in phylogenetically diverse species of the filamentous fungus Fusarium.</title>
        <authorList>
            <person name="Kim H.-S."/>
            <person name="Busman M."/>
            <person name="Brown D.W."/>
            <person name="Divon H."/>
            <person name="Uhlig S."/>
            <person name="Proctor R.H."/>
        </authorList>
    </citation>
    <scope>NUCLEOTIDE SEQUENCE</scope>
    <source>
        <strain evidence="2">NRRL 25174</strain>
    </source>
</reference>
<keyword evidence="3" id="KW-1185">Reference proteome</keyword>
<dbReference type="GO" id="GO:0003676">
    <property type="term" value="F:nucleic acid binding"/>
    <property type="evidence" value="ECO:0007669"/>
    <property type="project" value="InterPro"/>
</dbReference>
<evidence type="ECO:0000313" key="3">
    <source>
        <dbReference type="Proteomes" id="UP000730481"/>
    </source>
</evidence>
<sequence length="488" mass="53707">MERPSTPATRESSSSPELDVTPPPTQQSTPFTMPSTINTDSQLKNKPNMLISQVASDSPSLRKDRGPFPQTNLSAVIEAAPAYQAPPYHPVQAPIYRRRGESCVLNSSGRPIQTHNPLAFNSKVADSATPAYPIRQPTIPPPDHASTVRNLFPGALAPSPAIWEGLKGHFSQLSINEHQTTAFPPDFPAARPTLSPIAESQRLVFPPWLEDALKKDPYHQELDSNSQPDSLIAHQQSNARGFRPMAAITRPVNHTTRDDEPQESVFSDNYKGEHNTRNASALSLTPEQNCALWLTNLPPNVTHHQLLSQIRNVGRIWCTVINEPDYDRHDTAAAKVVFFTPGPAQLLLSKSLTQGLNVCGYPVRVTHNRIKYGKQPVMGAASRVLIITGKTTFVNPKSLTEFFKARFAFEVDEITELIVQGDAAKGGRSVVEYRFGSFRCQAQMGKMALEKDRPQGFEKVEFGEDPCEVGETLSGYGIAADRIQGKGM</sequence>
<gene>
    <name evidence="2" type="ORF">FBEOM_2134</name>
</gene>
<feature type="compositionally biased region" description="Polar residues" evidence="1">
    <location>
        <begin position="1"/>
        <end position="16"/>
    </location>
</feature>
<evidence type="ECO:0000313" key="2">
    <source>
        <dbReference type="EMBL" id="KAF4343899.1"/>
    </source>
</evidence>
<accession>A0A9P5ASD9</accession>
<protein>
    <recommendedName>
        <fullName evidence="4">RRM domain-containing protein</fullName>
    </recommendedName>
</protein>
<dbReference type="InterPro" id="IPR035979">
    <property type="entry name" value="RBD_domain_sf"/>
</dbReference>
<dbReference type="EMBL" id="PVQB02000073">
    <property type="protein sequence ID" value="KAF4343899.1"/>
    <property type="molecule type" value="Genomic_DNA"/>
</dbReference>
<dbReference type="SUPFAM" id="SSF54928">
    <property type="entry name" value="RNA-binding domain, RBD"/>
    <property type="match status" value="1"/>
</dbReference>
<dbReference type="AlphaFoldDB" id="A0A9P5ASD9"/>
<feature type="region of interest" description="Disordered" evidence="1">
    <location>
        <begin position="1"/>
        <end position="44"/>
    </location>
</feature>
<feature type="compositionally biased region" description="Low complexity" evidence="1">
    <location>
        <begin position="26"/>
        <end position="36"/>
    </location>
</feature>
<organism evidence="2 3">
    <name type="scientific">Fusarium beomiforme</name>
    <dbReference type="NCBI Taxonomy" id="44412"/>
    <lineage>
        <taxon>Eukaryota</taxon>
        <taxon>Fungi</taxon>
        <taxon>Dikarya</taxon>
        <taxon>Ascomycota</taxon>
        <taxon>Pezizomycotina</taxon>
        <taxon>Sordariomycetes</taxon>
        <taxon>Hypocreomycetidae</taxon>
        <taxon>Hypocreales</taxon>
        <taxon>Nectriaceae</taxon>
        <taxon>Fusarium</taxon>
        <taxon>Fusarium burgessii species complex</taxon>
    </lineage>
</organism>
<proteinExistence type="predicted"/>
<evidence type="ECO:0008006" key="4">
    <source>
        <dbReference type="Google" id="ProtNLM"/>
    </source>
</evidence>